<protein>
    <submittedName>
        <fullName evidence="15">Alkane 1-monooxygenase</fullName>
        <ecNumber evidence="15">1.14.15.3</ecNumber>
    </submittedName>
</protein>
<keyword evidence="11 13" id="KW-0472">Membrane</keyword>
<dbReference type="Proteomes" id="UP000328092">
    <property type="component" value="Unassembled WGS sequence"/>
</dbReference>
<sequence length="397" mass="44730">MIFTGTNAAGETITYRDGKRYLWMLSFIPPLVPLLSYRLYLETHNPLATLIPFVFIFGLIPLLDMLIGEDTHNPPAEVVGAMEADPYYLRLARFTVVFPWVNYVALIAFFGTQELPWWSYVALLLGVGTINGGALLIGHELGHKPDKLNILFGTLANCAVGYAHFRVEHNRGHHTWVATPEDPASARFGESIYAFALRELPGAFRRGWRNEAERLTRRGEPVWSVNNEILQGFALTFVVAAALIALFGWKVAPFIVAHHFLGWYALTQANYVEHYGLLREKLSNGRYQPVEPRHSWNTNHIVSNLMTFHLQRHSDHHANPMRPYQSLRDFDDIPRLPNGYTGMFGLAAIPPLWFRVMDPKTLAWAGGDTSKLNLRDRPRGEPNDLASRDGGSATTGA</sequence>
<evidence type="ECO:0000256" key="13">
    <source>
        <dbReference type="SAM" id="Phobius"/>
    </source>
</evidence>
<evidence type="ECO:0000256" key="11">
    <source>
        <dbReference type="ARBA" id="ARBA00023136"/>
    </source>
</evidence>
<proteinExistence type="inferred from homology"/>
<keyword evidence="16" id="KW-1185">Reference proteome</keyword>
<evidence type="ECO:0000256" key="2">
    <source>
        <dbReference type="ARBA" id="ARBA00010823"/>
    </source>
</evidence>
<feature type="transmembrane region" description="Helical" evidence="13">
    <location>
        <begin position="47"/>
        <end position="67"/>
    </location>
</feature>
<evidence type="ECO:0000256" key="3">
    <source>
        <dbReference type="ARBA" id="ARBA00022475"/>
    </source>
</evidence>
<dbReference type="AlphaFoldDB" id="A0A508TN91"/>
<dbReference type="GO" id="GO:0006629">
    <property type="term" value="P:lipid metabolic process"/>
    <property type="evidence" value="ECO:0007669"/>
    <property type="project" value="InterPro"/>
</dbReference>
<keyword evidence="6" id="KW-0479">Metal-binding</keyword>
<evidence type="ECO:0000313" key="15">
    <source>
        <dbReference type="EMBL" id="VIO75718.1"/>
    </source>
</evidence>
<feature type="region of interest" description="Disordered" evidence="12">
    <location>
        <begin position="367"/>
        <end position="397"/>
    </location>
</feature>
<dbReference type="InterPro" id="IPR033885">
    <property type="entry name" value="AlkB/XylM"/>
</dbReference>
<evidence type="ECO:0000256" key="4">
    <source>
        <dbReference type="ARBA" id="ARBA00022519"/>
    </source>
</evidence>
<evidence type="ECO:0000256" key="6">
    <source>
        <dbReference type="ARBA" id="ARBA00022723"/>
    </source>
</evidence>
<feature type="transmembrane region" description="Helical" evidence="13">
    <location>
        <begin position="21"/>
        <end position="41"/>
    </location>
</feature>
<dbReference type="OrthoDB" id="4759734at2"/>
<feature type="compositionally biased region" description="Basic and acidic residues" evidence="12">
    <location>
        <begin position="373"/>
        <end position="382"/>
    </location>
</feature>
<dbReference type="GO" id="GO:0046872">
    <property type="term" value="F:metal ion binding"/>
    <property type="evidence" value="ECO:0007669"/>
    <property type="project" value="UniProtKB-KW"/>
</dbReference>
<evidence type="ECO:0000256" key="7">
    <source>
        <dbReference type="ARBA" id="ARBA00022989"/>
    </source>
</evidence>
<evidence type="ECO:0000256" key="8">
    <source>
        <dbReference type="ARBA" id="ARBA00023002"/>
    </source>
</evidence>
<keyword evidence="7 13" id="KW-1133">Transmembrane helix</keyword>
<keyword evidence="9" id="KW-0408">Iron</keyword>
<evidence type="ECO:0000256" key="12">
    <source>
        <dbReference type="SAM" id="MobiDB-lite"/>
    </source>
</evidence>
<feature type="transmembrane region" description="Helical" evidence="13">
    <location>
        <begin position="229"/>
        <end position="249"/>
    </location>
</feature>
<dbReference type="PANTHER" id="PTHR38674">
    <property type="entry name" value="ALKANE 1-MONOOXYGENASE 1"/>
    <property type="match status" value="1"/>
</dbReference>
<dbReference type="EMBL" id="CAADFC020000025">
    <property type="protein sequence ID" value="VIO75718.1"/>
    <property type="molecule type" value="Genomic_DNA"/>
</dbReference>
<name>A0A508TN91_9BRAD</name>
<organism evidence="15 16">
    <name type="scientific">Bradyrhizobium ivorense</name>
    <dbReference type="NCBI Taxonomy" id="2511166"/>
    <lineage>
        <taxon>Bacteria</taxon>
        <taxon>Pseudomonadati</taxon>
        <taxon>Pseudomonadota</taxon>
        <taxon>Alphaproteobacteria</taxon>
        <taxon>Hyphomicrobiales</taxon>
        <taxon>Nitrobacteraceae</taxon>
        <taxon>Bradyrhizobium</taxon>
    </lineage>
</organism>
<feature type="transmembrane region" description="Helical" evidence="13">
    <location>
        <begin position="87"/>
        <end position="111"/>
    </location>
</feature>
<evidence type="ECO:0000256" key="9">
    <source>
        <dbReference type="ARBA" id="ARBA00023004"/>
    </source>
</evidence>
<comment type="similarity">
    <text evidence="2">Belongs to the fatty acid desaturase type 1 family. AlkB subfamily.</text>
</comment>
<dbReference type="CDD" id="cd03512">
    <property type="entry name" value="Alkane-hydroxylase"/>
    <property type="match status" value="1"/>
</dbReference>
<comment type="caution">
    <text evidence="15">The sequence shown here is derived from an EMBL/GenBank/DDBJ whole genome shotgun (WGS) entry which is preliminary data.</text>
</comment>
<keyword evidence="8 15" id="KW-0560">Oxidoreductase</keyword>
<evidence type="ECO:0000256" key="1">
    <source>
        <dbReference type="ARBA" id="ARBA00004429"/>
    </source>
</evidence>
<comment type="subcellular location">
    <subcellularLocation>
        <location evidence="1">Cell inner membrane</location>
        <topology evidence="1">Multi-pass membrane protein</topology>
    </subcellularLocation>
</comment>
<keyword evidence="10" id="KW-0503">Monooxygenase</keyword>
<feature type="domain" description="Fatty acid desaturase" evidence="14">
    <location>
        <begin position="116"/>
        <end position="332"/>
    </location>
</feature>
<accession>A0A508TN91</accession>
<keyword evidence="5 13" id="KW-0812">Transmembrane</keyword>
<dbReference type="Pfam" id="PF00487">
    <property type="entry name" value="FA_desaturase"/>
    <property type="match status" value="1"/>
</dbReference>
<gene>
    <name evidence="15" type="primary">alkB_2</name>
    <name evidence="15" type="ORF">CI1B_60660</name>
</gene>
<dbReference type="InterPro" id="IPR005804">
    <property type="entry name" value="FA_desaturase_dom"/>
</dbReference>
<evidence type="ECO:0000313" key="16">
    <source>
        <dbReference type="Proteomes" id="UP000328092"/>
    </source>
</evidence>
<dbReference type="GO" id="GO:0005886">
    <property type="term" value="C:plasma membrane"/>
    <property type="evidence" value="ECO:0007669"/>
    <property type="project" value="UniProtKB-SubCell"/>
</dbReference>
<dbReference type="RefSeq" id="WP_139862868.1">
    <property type="nucleotide sequence ID" value="NZ_CAADFC020000025.1"/>
</dbReference>
<evidence type="ECO:0000259" key="14">
    <source>
        <dbReference type="Pfam" id="PF00487"/>
    </source>
</evidence>
<keyword evidence="3" id="KW-1003">Cell membrane</keyword>
<evidence type="ECO:0000256" key="10">
    <source>
        <dbReference type="ARBA" id="ARBA00023033"/>
    </source>
</evidence>
<evidence type="ECO:0000256" key="5">
    <source>
        <dbReference type="ARBA" id="ARBA00022692"/>
    </source>
</evidence>
<keyword evidence="4" id="KW-0997">Cell inner membrane</keyword>
<dbReference type="EC" id="1.14.15.3" evidence="15"/>
<reference evidence="15" key="1">
    <citation type="submission" date="2019-02" db="EMBL/GenBank/DDBJ databases">
        <authorList>
            <person name="Pothier F.J."/>
        </authorList>
    </citation>
    <scope>NUCLEOTIDE SEQUENCE</scope>
    <source>
        <strain evidence="15">CI-1B</strain>
    </source>
</reference>
<feature type="transmembrane region" description="Helical" evidence="13">
    <location>
        <begin position="117"/>
        <end position="136"/>
    </location>
</feature>
<dbReference type="PANTHER" id="PTHR38674:SF1">
    <property type="entry name" value="ALKANE 1-MONOOXYGENASE 1"/>
    <property type="match status" value="1"/>
</dbReference>
<dbReference type="GO" id="GO:0004497">
    <property type="term" value="F:monooxygenase activity"/>
    <property type="evidence" value="ECO:0007669"/>
    <property type="project" value="UniProtKB-KW"/>
</dbReference>